<proteinExistence type="predicted"/>
<sequence length="280" mass="29705">MLLLVGAEAQAQPSTTREQRQRPLTVTGNPAEPPHEIRVAKGVITVLRTDTPIKRDAIEVDGRGTRITVDVGDSSIILEPLLELGSAERLVLRVPFADGHAPAQAVFVLMPSPSDVDTRIDVVRRVLPDPACQAPAAPCAAVTSADAVTSGLIDDSGVQTGAVPSFIDTASGFESQEGVFYRAWNWVLVEVEVIPPSGHPSWRPTRAMVTSKTGSAVPVRAMKAEPSQRSPGRGVRVFVEMDVPAPTAGLEFVLQLHGGADAPSLSIPTVKLPPAKEDKR</sequence>
<dbReference type="InterPro" id="IPR011754">
    <property type="entry name" value="Mxa_paralog_2268"/>
</dbReference>
<keyword evidence="3" id="KW-1185">Reference proteome</keyword>
<dbReference type="Pfam" id="PF09544">
    <property type="entry name" value="DUF2381"/>
    <property type="match status" value="1"/>
</dbReference>
<dbReference type="EMBL" id="JAQNDM010000001">
    <property type="protein sequence ID" value="MDC0707481.1"/>
    <property type="molecule type" value="Genomic_DNA"/>
</dbReference>
<gene>
    <name evidence="2" type="ORF">POL68_03265</name>
</gene>
<evidence type="ECO:0000313" key="2">
    <source>
        <dbReference type="EMBL" id="MDC0707481.1"/>
    </source>
</evidence>
<feature type="region of interest" description="Disordered" evidence="1">
    <location>
        <begin position="8"/>
        <end position="33"/>
    </location>
</feature>
<dbReference type="RefSeq" id="WP_272134698.1">
    <property type="nucleotide sequence ID" value="NZ_JAQNDM010000001.1"/>
</dbReference>
<dbReference type="Proteomes" id="UP001221838">
    <property type="component" value="Unassembled WGS sequence"/>
</dbReference>
<name>A0ABT5D1M6_9BACT</name>
<accession>A0ABT5D1M6</accession>
<feature type="compositionally biased region" description="Polar residues" evidence="1">
    <location>
        <begin position="11"/>
        <end position="28"/>
    </location>
</feature>
<dbReference type="NCBIfam" id="TIGR02268">
    <property type="entry name" value="Myxococcus xanthus paralogous family TIGR02268"/>
    <property type="match status" value="1"/>
</dbReference>
<evidence type="ECO:0000256" key="1">
    <source>
        <dbReference type="SAM" id="MobiDB-lite"/>
    </source>
</evidence>
<evidence type="ECO:0000313" key="3">
    <source>
        <dbReference type="Proteomes" id="UP001221838"/>
    </source>
</evidence>
<reference evidence="2 3" key="1">
    <citation type="submission" date="2022-11" db="EMBL/GenBank/DDBJ databases">
        <title>Minimal conservation of predation-associated metabolite biosynthetic gene clusters underscores biosynthetic potential of Myxococcota including descriptions for ten novel species: Archangium lansinium sp. nov., Myxococcus landrumus sp. nov., Nannocystis bai.</title>
        <authorList>
            <person name="Ahearne A."/>
            <person name="Stevens C."/>
            <person name="Dowd S."/>
        </authorList>
    </citation>
    <scope>NUCLEOTIDE SEQUENCE [LARGE SCALE GENOMIC DNA]</scope>
    <source>
        <strain evidence="2 3">NCWAL01</strain>
    </source>
</reference>
<comment type="caution">
    <text evidence="2">The sequence shown here is derived from an EMBL/GenBank/DDBJ whole genome shotgun (WGS) entry which is preliminary data.</text>
</comment>
<protein>
    <submittedName>
        <fullName evidence="2">DUF2381 family protein</fullName>
    </submittedName>
</protein>
<organism evidence="2 3">
    <name type="scientific">Stigmatella ashevillensis</name>
    <dbReference type="NCBI Taxonomy" id="2995309"/>
    <lineage>
        <taxon>Bacteria</taxon>
        <taxon>Pseudomonadati</taxon>
        <taxon>Myxococcota</taxon>
        <taxon>Myxococcia</taxon>
        <taxon>Myxococcales</taxon>
        <taxon>Cystobacterineae</taxon>
        <taxon>Archangiaceae</taxon>
        <taxon>Stigmatella</taxon>
    </lineage>
</organism>